<dbReference type="Proteomes" id="UP000001056">
    <property type="component" value="Unassembled WGS sequence"/>
</dbReference>
<keyword evidence="3" id="KW-1185">Reference proteome</keyword>
<feature type="compositionally biased region" description="Polar residues" evidence="1">
    <location>
        <begin position="89"/>
        <end position="98"/>
    </location>
</feature>
<reference evidence="3" key="1">
    <citation type="journal article" date="2015" name="Genome Announc.">
        <title>Draft genome sequence of the cellulolytic fungus Chaetomium globosum.</title>
        <authorList>
            <person name="Cuomo C.A."/>
            <person name="Untereiner W.A."/>
            <person name="Ma L.-J."/>
            <person name="Grabherr M."/>
            <person name="Birren B.W."/>
        </authorList>
    </citation>
    <scope>NUCLEOTIDE SEQUENCE [LARGE SCALE GENOMIC DNA]</scope>
    <source>
        <strain evidence="3">ATCC 6205 / CBS 148.51 / DSM 1962 / NBRC 6347 / NRRL 1970</strain>
    </source>
</reference>
<sequence length="127" mass="12902">MAEVAAAAIAAEQVVATGVEAAAAVAIAAPTLPLKIALTHLPNPAPEGSPHPALCRSHHTLTVLRNKAYIFGGLDPSGTLCPPGIHTITLPSSPTATDPASVAAPPTNNDNEQYNNNNDDNNLDADV</sequence>
<dbReference type="OrthoDB" id="10250130at2759"/>
<dbReference type="EMBL" id="CH408035">
    <property type="protein sequence ID" value="EAQ83503.1"/>
    <property type="molecule type" value="Genomic_DNA"/>
</dbReference>
<dbReference type="AlphaFoldDB" id="Q2GQ47"/>
<dbReference type="RefSeq" id="XP_001227834.1">
    <property type="nucleotide sequence ID" value="XM_001227833.1"/>
</dbReference>
<accession>Q2GQ47</accession>
<evidence type="ECO:0000256" key="1">
    <source>
        <dbReference type="SAM" id="MobiDB-lite"/>
    </source>
</evidence>
<dbReference type="InterPro" id="IPR015915">
    <property type="entry name" value="Kelch-typ_b-propeller"/>
</dbReference>
<evidence type="ECO:0000313" key="2">
    <source>
        <dbReference type="EMBL" id="EAQ83503.1"/>
    </source>
</evidence>
<protein>
    <submittedName>
        <fullName evidence="2">Uncharacterized protein</fullName>
    </submittedName>
</protein>
<evidence type="ECO:0000313" key="3">
    <source>
        <dbReference type="Proteomes" id="UP000001056"/>
    </source>
</evidence>
<proteinExistence type="predicted"/>
<name>Q2GQ47_CHAGB</name>
<dbReference type="VEuPathDB" id="FungiDB:CHGG_09907"/>
<dbReference type="SUPFAM" id="SSF117281">
    <property type="entry name" value="Kelch motif"/>
    <property type="match status" value="1"/>
</dbReference>
<feature type="compositionally biased region" description="Low complexity" evidence="1">
    <location>
        <begin position="108"/>
        <end position="120"/>
    </location>
</feature>
<dbReference type="HOGENOM" id="CLU_1970282_0_0_1"/>
<gene>
    <name evidence="2" type="ORF">CHGG_09907</name>
</gene>
<organism evidence="2 3">
    <name type="scientific">Chaetomium globosum (strain ATCC 6205 / CBS 148.51 / DSM 1962 / NBRC 6347 / NRRL 1970)</name>
    <name type="common">Soil fungus</name>
    <dbReference type="NCBI Taxonomy" id="306901"/>
    <lineage>
        <taxon>Eukaryota</taxon>
        <taxon>Fungi</taxon>
        <taxon>Dikarya</taxon>
        <taxon>Ascomycota</taxon>
        <taxon>Pezizomycotina</taxon>
        <taxon>Sordariomycetes</taxon>
        <taxon>Sordariomycetidae</taxon>
        <taxon>Sordariales</taxon>
        <taxon>Chaetomiaceae</taxon>
        <taxon>Chaetomium</taxon>
    </lineage>
</organism>
<dbReference type="GeneID" id="4396080"/>
<dbReference type="InParanoid" id="Q2GQ47"/>
<feature type="region of interest" description="Disordered" evidence="1">
    <location>
        <begin position="85"/>
        <end position="127"/>
    </location>
</feature>